<dbReference type="PANTHER" id="PTHR24264:SF46">
    <property type="entry name" value="COAGULATION FACTOR XII"/>
    <property type="match status" value="1"/>
</dbReference>
<dbReference type="PROSITE" id="PS00135">
    <property type="entry name" value="TRYPSIN_SER"/>
    <property type="match status" value="1"/>
</dbReference>
<dbReference type="SMART" id="SM00020">
    <property type="entry name" value="Tryp_SPc"/>
    <property type="match status" value="1"/>
</dbReference>
<dbReference type="AlphaFoldDB" id="A0A8C5GHJ2"/>
<evidence type="ECO:0000256" key="5">
    <source>
        <dbReference type="ARBA" id="ARBA00023157"/>
    </source>
</evidence>
<reference evidence="10" key="1">
    <citation type="submission" date="2020-06" db="EMBL/GenBank/DDBJ databases">
        <authorList>
            <consortium name="Wellcome Sanger Institute Data Sharing"/>
        </authorList>
    </citation>
    <scope>NUCLEOTIDE SEQUENCE [LARGE SCALE GENOMIC DNA]</scope>
</reference>
<keyword evidence="3" id="KW-0378">Hydrolase</keyword>
<organism evidence="10 11">
    <name type="scientific">Gouania willdenowi</name>
    <name type="common">Blunt-snouted clingfish</name>
    <name type="synonym">Lepadogaster willdenowi</name>
    <dbReference type="NCBI Taxonomy" id="441366"/>
    <lineage>
        <taxon>Eukaryota</taxon>
        <taxon>Metazoa</taxon>
        <taxon>Chordata</taxon>
        <taxon>Craniata</taxon>
        <taxon>Vertebrata</taxon>
        <taxon>Euteleostomi</taxon>
        <taxon>Actinopterygii</taxon>
        <taxon>Neopterygii</taxon>
        <taxon>Teleostei</taxon>
        <taxon>Neoteleostei</taxon>
        <taxon>Acanthomorphata</taxon>
        <taxon>Ovalentaria</taxon>
        <taxon>Blenniimorphae</taxon>
        <taxon>Blenniiformes</taxon>
        <taxon>Gobiesocoidei</taxon>
        <taxon>Gobiesocidae</taxon>
        <taxon>Gobiesocinae</taxon>
        <taxon>Gouania</taxon>
    </lineage>
</organism>
<comment type="catalytic activity">
    <reaction evidence="7">
        <text>Preferential cleavage: Arg-|-Xaa, Lys-|-Xaa.</text>
        <dbReference type="EC" id="3.4.21.4"/>
    </reaction>
</comment>
<evidence type="ECO:0000256" key="8">
    <source>
        <dbReference type="ARBA" id="ARBA00038868"/>
    </source>
</evidence>
<evidence type="ECO:0000313" key="11">
    <source>
        <dbReference type="Proteomes" id="UP000694680"/>
    </source>
</evidence>
<dbReference type="GO" id="GO:0005791">
    <property type="term" value="C:rough endoplasmic reticulum"/>
    <property type="evidence" value="ECO:0007669"/>
    <property type="project" value="TreeGrafter"/>
</dbReference>
<dbReference type="InterPro" id="IPR001254">
    <property type="entry name" value="Trypsin_dom"/>
</dbReference>
<dbReference type="GO" id="GO:0004252">
    <property type="term" value="F:serine-type endopeptidase activity"/>
    <property type="evidence" value="ECO:0007669"/>
    <property type="project" value="UniProtKB-EC"/>
</dbReference>
<comment type="subcellular location">
    <subcellularLocation>
        <location evidence="1">Secreted</location>
        <location evidence="1">Extracellular space</location>
    </subcellularLocation>
</comment>
<dbReference type="PANTHER" id="PTHR24264">
    <property type="entry name" value="TRYPSIN-RELATED"/>
    <property type="match status" value="1"/>
</dbReference>
<dbReference type="InterPro" id="IPR043504">
    <property type="entry name" value="Peptidase_S1_PA_chymotrypsin"/>
</dbReference>
<dbReference type="Ensembl" id="ENSGWIT00000033157.1">
    <property type="protein sequence ID" value="ENSGWIP00000030413.1"/>
    <property type="gene ID" value="ENSGWIG00000015832.1"/>
</dbReference>
<dbReference type="EC" id="3.4.21.4" evidence="8"/>
<dbReference type="CDD" id="cd00190">
    <property type="entry name" value="Tryp_SPc"/>
    <property type="match status" value="1"/>
</dbReference>
<evidence type="ECO:0000256" key="6">
    <source>
        <dbReference type="ARBA" id="ARBA00024195"/>
    </source>
</evidence>
<evidence type="ECO:0000256" key="3">
    <source>
        <dbReference type="ARBA" id="ARBA00022801"/>
    </source>
</evidence>
<dbReference type="Pfam" id="PF00089">
    <property type="entry name" value="Trypsin"/>
    <property type="match status" value="1"/>
</dbReference>
<proteinExistence type="inferred from homology"/>
<dbReference type="GO" id="GO:0005615">
    <property type="term" value="C:extracellular space"/>
    <property type="evidence" value="ECO:0007669"/>
    <property type="project" value="TreeGrafter"/>
</dbReference>
<dbReference type="FunFam" id="2.40.10.10:FF:000002">
    <property type="entry name" value="Transmembrane protease serine"/>
    <property type="match status" value="1"/>
</dbReference>
<name>A0A8C5GHJ2_GOUWI</name>
<evidence type="ECO:0000256" key="4">
    <source>
        <dbReference type="ARBA" id="ARBA00022825"/>
    </source>
</evidence>
<dbReference type="Proteomes" id="UP000694680">
    <property type="component" value="Chromosome 13"/>
</dbReference>
<dbReference type="SUPFAM" id="SSF50494">
    <property type="entry name" value="Trypsin-like serine proteases"/>
    <property type="match status" value="1"/>
</dbReference>
<dbReference type="Gene3D" id="2.40.10.10">
    <property type="entry name" value="Trypsin-like serine proteases"/>
    <property type="match status" value="1"/>
</dbReference>
<dbReference type="GO" id="GO:0031638">
    <property type="term" value="P:zymogen activation"/>
    <property type="evidence" value="ECO:0007669"/>
    <property type="project" value="TreeGrafter"/>
</dbReference>
<evidence type="ECO:0000256" key="1">
    <source>
        <dbReference type="ARBA" id="ARBA00004239"/>
    </source>
</evidence>
<dbReference type="InterPro" id="IPR009003">
    <property type="entry name" value="Peptidase_S1_PA"/>
</dbReference>
<protein>
    <recommendedName>
        <fullName evidence="8">trypsin</fullName>
        <ecNumber evidence="8">3.4.21.4</ecNumber>
    </recommendedName>
</protein>
<keyword evidence="5" id="KW-1015">Disulfide bond</keyword>
<dbReference type="GO" id="GO:0007596">
    <property type="term" value="P:blood coagulation"/>
    <property type="evidence" value="ECO:0007669"/>
    <property type="project" value="TreeGrafter"/>
</dbReference>
<dbReference type="InterPro" id="IPR050127">
    <property type="entry name" value="Serine_Proteases_S1"/>
</dbReference>
<evidence type="ECO:0000256" key="7">
    <source>
        <dbReference type="ARBA" id="ARBA00036320"/>
    </source>
</evidence>
<sequence length="115" mass="12565">MLYIIYLILKSRLNSFLCLVTVDIIDSRECNSPKSYSGQVTKNMLCAGKMEGGKDSCQGDSGGPLVCEGENRWFLAGITSWGSGCGLKNKPGVYTKVSSVLPWISSTMQVHDQHQ</sequence>
<dbReference type="PROSITE" id="PS50240">
    <property type="entry name" value="TRYPSIN_DOM"/>
    <property type="match status" value="1"/>
</dbReference>
<evidence type="ECO:0000313" key="10">
    <source>
        <dbReference type="Ensembl" id="ENSGWIP00000030413.1"/>
    </source>
</evidence>
<keyword evidence="2" id="KW-0645">Protease</keyword>
<keyword evidence="11" id="KW-1185">Reference proteome</keyword>
<reference evidence="10" key="2">
    <citation type="submission" date="2025-08" db="UniProtKB">
        <authorList>
            <consortium name="Ensembl"/>
        </authorList>
    </citation>
    <scope>IDENTIFICATION</scope>
</reference>
<dbReference type="InterPro" id="IPR033116">
    <property type="entry name" value="TRYPSIN_SER"/>
</dbReference>
<accession>A0A8C5GHJ2</accession>
<feature type="domain" description="Peptidase S1" evidence="9">
    <location>
        <begin position="1"/>
        <end position="109"/>
    </location>
</feature>
<keyword evidence="4" id="KW-0720">Serine protease</keyword>
<reference evidence="10" key="3">
    <citation type="submission" date="2025-09" db="UniProtKB">
        <authorList>
            <consortium name="Ensembl"/>
        </authorList>
    </citation>
    <scope>IDENTIFICATION</scope>
</reference>
<evidence type="ECO:0000259" key="9">
    <source>
        <dbReference type="PROSITE" id="PS50240"/>
    </source>
</evidence>
<evidence type="ECO:0000256" key="2">
    <source>
        <dbReference type="ARBA" id="ARBA00022670"/>
    </source>
</evidence>
<comment type="similarity">
    <text evidence="6">Belongs to the peptidase S1 family. CLIP subfamily.</text>
</comment>